<dbReference type="EMBL" id="JACEIK010013326">
    <property type="protein sequence ID" value="MCE3216456.1"/>
    <property type="molecule type" value="Genomic_DNA"/>
</dbReference>
<evidence type="ECO:0000313" key="2">
    <source>
        <dbReference type="Proteomes" id="UP000823775"/>
    </source>
</evidence>
<protein>
    <submittedName>
        <fullName evidence="1">Uncharacterized protein</fullName>
    </submittedName>
</protein>
<reference evidence="1 2" key="1">
    <citation type="journal article" date="2021" name="BMC Genomics">
        <title>Datura genome reveals duplications of psychoactive alkaloid biosynthetic genes and high mutation rate following tissue culture.</title>
        <authorList>
            <person name="Rajewski A."/>
            <person name="Carter-House D."/>
            <person name="Stajich J."/>
            <person name="Litt A."/>
        </authorList>
    </citation>
    <scope>NUCLEOTIDE SEQUENCE [LARGE SCALE GENOMIC DNA]</scope>
    <source>
        <strain evidence="1">AR-01</strain>
    </source>
</reference>
<proteinExistence type="predicted"/>
<sequence>MRRTNRKCRLWWPTHLSSLNQLNSLHSYAFLFGWFISSSEASFDIIVAFACDESSLLSMKTHMNLENVKKMNTASWVDVQISQSGLMRIQYPSLL</sequence>
<accession>A0ABS8WY40</accession>
<name>A0ABS8WY40_DATST</name>
<dbReference type="PANTHER" id="PTHR47555:SF2">
    <property type="entry name" value="N-ACETYLGLUCOSAMINYL TRANSFERASE COMPONENT FAMILY PROTEIN _ GPI1 FAMILY PROTEIN"/>
    <property type="match status" value="1"/>
</dbReference>
<dbReference type="PANTHER" id="PTHR47555">
    <property type="entry name" value="N-ACETYLGLUCOSAMINYL TRANSFERASE COMPONENT FAMILY PROTEIN / GPI1 FAMILY PROTEIN"/>
    <property type="match status" value="1"/>
</dbReference>
<dbReference type="Proteomes" id="UP000823775">
    <property type="component" value="Unassembled WGS sequence"/>
</dbReference>
<keyword evidence="2" id="KW-1185">Reference proteome</keyword>
<comment type="caution">
    <text evidence="1">The sequence shown here is derived from an EMBL/GenBank/DDBJ whole genome shotgun (WGS) entry which is preliminary data.</text>
</comment>
<organism evidence="1 2">
    <name type="scientific">Datura stramonium</name>
    <name type="common">Jimsonweed</name>
    <name type="synonym">Common thornapple</name>
    <dbReference type="NCBI Taxonomy" id="4076"/>
    <lineage>
        <taxon>Eukaryota</taxon>
        <taxon>Viridiplantae</taxon>
        <taxon>Streptophyta</taxon>
        <taxon>Embryophyta</taxon>
        <taxon>Tracheophyta</taxon>
        <taxon>Spermatophyta</taxon>
        <taxon>Magnoliopsida</taxon>
        <taxon>eudicotyledons</taxon>
        <taxon>Gunneridae</taxon>
        <taxon>Pentapetalae</taxon>
        <taxon>asterids</taxon>
        <taxon>lamiids</taxon>
        <taxon>Solanales</taxon>
        <taxon>Solanaceae</taxon>
        <taxon>Solanoideae</taxon>
        <taxon>Datureae</taxon>
        <taxon>Datura</taxon>
    </lineage>
</organism>
<evidence type="ECO:0000313" key="1">
    <source>
        <dbReference type="EMBL" id="MCE3216456.1"/>
    </source>
</evidence>
<gene>
    <name evidence="1" type="ORF">HAX54_006605</name>
</gene>